<dbReference type="PROSITE" id="PS50206">
    <property type="entry name" value="RHODANESE_3"/>
    <property type="match status" value="1"/>
</dbReference>
<dbReference type="InterPro" id="IPR001763">
    <property type="entry name" value="Rhodanese-like_dom"/>
</dbReference>
<dbReference type="GO" id="GO:0004792">
    <property type="term" value="F:thiosulfate-cyanide sulfurtransferase activity"/>
    <property type="evidence" value="ECO:0007669"/>
    <property type="project" value="TreeGrafter"/>
</dbReference>
<dbReference type="SUPFAM" id="SSF52821">
    <property type="entry name" value="Rhodanese/Cell cycle control phosphatase"/>
    <property type="match status" value="1"/>
</dbReference>
<accession>A0A6S6SGI1</accession>
<evidence type="ECO:0000313" key="3">
    <source>
        <dbReference type="EMBL" id="CAA6802432.1"/>
    </source>
</evidence>
<feature type="domain" description="Rhodanese" evidence="2">
    <location>
        <begin position="107"/>
        <end position="196"/>
    </location>
</feature>
<reference evidence="3" key="1">
    <citation type="submission" date="2020-01" db="EMBL/GenBank/DDBJ databases">
        <authorList>
            <person name="Meier V. D."/>
            <person name="Meier V D."/>
        </authorList>
    </citation>
    <scope>NUCLEOTIDE SEQUENCE</scope>
    <source>
        <strain evidence="3">HLG_WM_MAG_10</strain>
    </source>
</reference>
<evidence type="ECO:0000256" key="1">
    <source>
        <dbReference type="SAM" id="SignalP"/>
    </source>
</evidence>
<protein>
    <submittedName>
        <fullName evidence="3">Rhodanese-like domain-containing protein</fullName>
    </submittedName>
</protein>
<dbReference type="PANTHER" id="PTHR44086:SF13">
    <property type="entry name" value="THIOSULFATE SULFURTRANSFERASE PSPE"/>
    <property type="match status" value="1"/>
</dbReference>
<gene>
    <name evidence="3" type="ORF">HELGO_WM32082</name>
</gene>
<name>A0A6S6SGI1_9BACT</name>
<dbReference type="InterPro" id="IPR036873">
    <property type="entry name" value="Rhodanese-like_dom_sf"/>
</dbReference>
<dbReference type="AlphaFoldDB" id="A0A6S6SGI1"/>
<proteinExistence type="predicted"/>
<dbReference type="EMBL" id="CACVAQ010000076">
    <property type="protein sequence ID" value="CAA6802432.1"/>
    <property type="molecule type" value="Genomic_DNA"/>
</dbReference>
<sequence>MSYRTYILSFLFILVTVITQAQKDPFASTYKTEAVEVKAEVATKTQVVVKEDVAEEVEEEVEEEVVEEAVEKKKMIKYLKFDAFLQAKLDFSVPIISVEEFKALRESKAPIVLLDTRSEVAYNVSHIPSSKRVGYDDFSIERVWTIPRDAKIVVYCTLGYKSEQVGKFLTEMGFKNVQNLYGSIIEWVNEGGVVVNENNKRTKKVVVKDKERRNFLKKGHAIILSESEVSSF</sequence>
<evidence type="ECO:0000259" key="2">
    <source>
        <dbReference type="PROSITE" id="PS50206"/>
    </source>
</evidence>
<dbReference type="PANTHER" id="PTHR44086">
    <property type="entry name" value="THIOSULFATE SULFURTRANSFERASE RDL2, MITOCHONDRIAL-RELATED"/>
    <property type="match status" value="1"/>
</dbReference>
<dbReference type="Gene3D" id="3.40.250.10">
    <property type="entry name" value="Rhodanese-like domain"/>
    <property type="match status" value="1"/>
</dbReference>
<organism evidence="3">
    <name type="scientific">uncultured Aureispira sp</name>
    <dbReference type="NCBI Taxonomy" id="1331704"/>
    <lineage>
        <taxon>Bacteria</taxon>
        <taxon>Pseudomonadati</taxon>
        <taxon>Bacteroidota</taxon>
        <taxon>Saprospiria</taxon>
        <taxon>Saprospirales</taxon>
        <taxon>Saprospiraceae</taxon>
        <taxon>Aureispira</taxon>
        <taxon>environmental samples</taxon>
    </lineage>
</organism>
<dbReference type="SMART" id="SM00450">
    <property type="entry name" value="RHOD"/>
    <property type="match status" value="1"/>
</dbReference>
<dbReference type="CDD" id="cd00158">
    <property type="entry name" value="RHOD"/>
    <property type="match status" value="1"/>
</dbReference>
<keyword evidence="1" id="KW-0732">Signal</keyword>
<feature type="signal peptide" evidence="1">
    <location>
        <begin position="1"/>
        <end position="23"/>
    </location>
</feature>
<dbReference type="Pfam" id="PF00581">
    <property type="entry name" value="Rhodanese"/>
    <property type="match status" value="1"/>
</dbReference>
<feature type="chain" id="PRO_5027599329" evidence="1">
    <location>
        <begin position="24"/>
        <end position="232"/>
    </location>
</feature>